<dbReference type="PANTHER" id="PTHR24353:SF143">
    <property type="entry name" value="PROTEIN KINASE DOMAIN-CONTAINING PROTEIN"/>
    <property type="match status" value="1"/>
</dbReference>
<name>A0A7S0HG42_9EUKA</name>
<evidence type="ECO:0000256" key="1">
    <source>
        <dbReference type="ARBA" id="ARBA00022527"/>
    </source>
</evidence>
<dbReference type="GO" id="GO:0004691">
    <property type="term" value="F:cAMP-dependent protein kinase activity"/>
    <property type="evidence" value="ECO:0007669"/>
    <property type="project" value="TreeGrafter"/>
</dbReference>
<dbReference type="SMART" id="SM00220">
    <property type="entry name" value="S_TKc"/>
    <property type="match status" value="1"/>
</dbReference>
<feature type="compositionally biased region" description="Basic and acidic residues" evidence="6">
    <location>
        <begin position="409"/>
        <end position="419"/>
    </location>
</feature>
<evidence type="ECO:0000256" key="5">
    <source>
        <dbReference type="ARBA" id="ARBA00022840"/>
    </source>
</evidence>
<dbReference type="Gene3D" id="3.30.200.20">
    <property type="entry name" value="Phosphorylase Kinase, domain 1"/>
    <property type="match status" value="1"/>
</dbReference>
<gene>
    <name evidence="8" type="ORF">PANT1444_LOCUS5961</name>
</gene>
<dbReference type="AlphaFoldDB" id="A0A7S0HG42"/>
<dbReference type="PROSITE" id="PS50011">
    <property type="entry name" value="PROTEIN_KINASE_DOM"/>
    <property type="match status" value="1"/>
</dbReference>
<evidence type="ECO:0000256" key="6">
    <source>
        <dbReference type="SAM" id="MobiDB-lite"/>
    </source>
</evidence>
<dbReference type="Gene3D" id="1.10.510.10">
    <property type="entry name" value="Transferase(Phosphotransferase) domain 1"/>
    <property type="match status" value="1"/>
</dbReference>
<dbReference type="SUPFAM" id="SSF56112">
    <property type="entry name" value="Protein kinase-like (PK-like)"/>
    <property type="match status" value="1"/>
</dbReference>
<dbReference type="PANTHER" id="PTHR24353">
    <property type="entry name" value="CYCLIC NUCLEOTIDE-DEPENDENT PROTEIN KINASE"/>
    <property type="match status" value="1"/>
</dbReference>
<dbReference type="GO" id="GO:0005952">
    <property type="term" value="C:cAMP-dependent protein kinase complex"/>
    <property type="evidence" value="ECO:0007669"/>
    <property type="project" value="TreeGrafter"/>
</dbReference>
<organism evidence="8">
    <name type="scientific">Phaeocystis antarctica</name>
    <dbReference type="NCBI Taxonomy" id="33657"/>
    <lineage>
        <taxon>Eukaryota</taxon>
        <taxon>Haptista</taxon>
        <taxon>Haptophyta</taxon>
        <taxon>Prymnesiophyceae</taxon>
        <taxon>Phaeocystales</taxon>
        <taxon>Phaeocystaceae</taxon>
        <taxon>Phaeocystis</taxon>
    </lineage>
</organism>
<evidence type="ECO:0000313" key="8">
    <source>
        <dbReference type="EMBL" id="CAD8479069.1"/>
    </source>
</evidence>
<dbReference type="InterPro" id="IPR000719">
    <property type="entry name" value="Prot_kinase_dom"/>
</dbReference>
<dbReference type="Pfam" id="PF00069">
    <property type="entry name" value="Pkinase"/>
    <property type="match status" value="1"/>
</dbReference>
<keyword evidence="3" id="KW-0547">Nucleotide-binding</keyword>
<evidence type="ECO:0000259" key="7">
    <source>
        <dbReference type="PROSITE" id="PS50011"/>
    </source>
</evidence>
<feature type="compositionally biased region" description="Acidic residues" evidence="6">
    <location>
        <begin position="439"/>
        <end position="457"/>
    </location>
</feature>
<accession>A0A7S0HG42</accession>
<reference evidence="8" key="1">
    <citation type="submission" date="2021-01" db="EMBL/GenBank/DDBJ databases">
        <authorList>
            <person name="Corre E."/>
            <person name="Pelletier E."/>
            <person name="Niang G."/>
            <person name="Scheremetjew M."/>
            <person name="Finn R."/>
            <person name="Kale V."/>
            <person name="Holt S."/>
            <person name="Cochrane G."/>
            <person name="Meng A."/>
            <person name="Brown T."/>
            <person name="Cohen L."/>
        </authorList>
    </citation>
    <scope>NUCLEOTIDE SEQUENCE</scope>
    <source>
        <strain evidence="8">CCMP1374</strain>
    </source>
</reference>
<dbReference type="EMBL" id="HBEP01010593">
    <property type="protein sequence ID" value="CAD8479069.1"/>
    <property type="molecule type" value="Transcribed_RNA"/>
</dbReference>
<feature type="region of interest" description="Disordered" evidence="6">
    <location>
        <begin position="388"/>
        <end position="457"/>
    </location>
</feature>
<evidence type="ECO:0000256" key="2">
    <source>
        <dbReference type="ARBA" id="ARBA00022679"/>
    </source>
</evidence>
<protein>
    <recommendedName>
        <fullName evidence="7">Protein kinase domain-containing protein</fullName>
    </recommendedName>
</protein>
<keyword evidence="1" id="KW-0723">Serine/threonine-protein kinase</keyword>
<proteinExistence type="predicted"/>
<dbReference type="GO" id="GO:0005524">
    <property type="term" value="F:ATP binding"/>
    <property type="evidence" value="ECO:0007669"/>
    <property type="project" value="UniProtKB-KW"/>
</dbReference>
<evidence type="ECO:0000256" key="3">
    <source>
        <dbReference type="ARBA" id="ARBA00022741"/>
    </source>
</evidence>
<keyword evidence="5" id="KW-0067">ATP-binding</keyword>
<dbReference type="InterPro" id="IPR011009">
    <property type="entry name" value="Kinase-like_dom_sf"/>
</dbReference>
<keyword evidence="2" id="KW-0808">Transferase</keyword>
<evidence type="ECO:0000256" key="4">
    <source>
        <dbReference type="ARBA" id="ARBA00022777"/>
    </source>
</evidence>
<sequence length="480" mass="51316">MRLPADHRLVSKRGTVVQCGVCEAGGVVGHTSIFGASTPAHEALDATTTADTLTLCLDRASARSLLPEDVVAALRRRRDEAYLWGAASQLGAAELEPERIVASGSFGTVARVRVRESGEILAAKKVPRSAVDEPGLQAQLLLERAVMASMCHPYICKLRATLRQPQALFLLMQLCDGPNVYEVLEGHGPFEEGAALQYAACLVSALAELHASFWAFRDLKADNVVFVSSGAVMLVDFGLAKRAPSDQRLFTVCGSIEYMAPEVISSSGHGRGCDWWSLGCLLYELVIGHTPWMLDADLEPTFDVADAELSRRITAPSNVLAFPEGKQPSAPLCDLLAKLLVREVDARLGCSNSGVRGVYDHPAFAAVDFKALEAGTLPFPAMPTAARGAAADGDAEGGGGGGGDSLSKGLREESARRQAEAAGAAASIKEEPKKAGFGWEDDEDEDEDEEEEDEGDLDVFFADVMEEDDVPVSAEWDRFF</sequence>
<feature type="domain" description="Protein kinase" evidence="7">
    <location>
        <begin position="95"/>
        <end position="364"/>
    </location>
</feature>
<keyword evidence="4" id="KW-0418">Kinase</keyword>